<keyword evidence="6" id="KW-0812">Transmembrane</keyword>
<feature type="domain" description="Heparinase II/III-like C-terminal" evidence="9">
    <location>
        <begin position="869"/>
        <end position="1074"/>
    </location>
</feature>
<evidence type="ECO:0008006" key="12">
    <source>
        <dbReference type="Google" id="ProtNLM"/>
    </source>
</evidence>
<evidence type="ECO:0000256" key="6">
    <source>
        <dbReference type="SAM" id="Phobius"/>
    </source>
</evidence>
<reference evidence="10 11" key="1">
    <citation type="journal article" date="2020" name="ISME J.">
        <title>Uncovering the hidden diversity of litter-decomposition mechanisms in mushroom-forming fungi.</title>
        <authorList>
            <person name="Floudas D."/>
            <person name="Bentzer J."/>
            <person name="Ahren D."/>
            <person name="Johansson T."/>
            <person name="Persson P."/>
            <person name="Tunlid A."/>
        </authorList>
    </citation>
    <scope>NUCLEOTIDE SEQUENCE [LARGE SCALE GENOMIC DNA]</scope>
    <source>
        <strain evidence="10 11">CBS 101986</strain>
    </source>
</reference>
<comment type="caution">
    <text evidence="10">The sequence shown here is derived from an EMBL/GenBank/DDBJ whole genome shotgun (WGS) entry which is preliminary data.</text>
</comment>
<comment type="subcellular location">
    <subcellularLocation>
        <location evidence="1">Cell envelope</location>
    </subcellularLocation>
</comment>
<evidence type="ECO:0000256" key="4">
    <source>
        <dbReference type="ARBA" id="ARBA00023315"/>
    </source>
</evidence>
<evidence type="ECO:0000256" key="2">
    <source>
        <dbReference type="ARBA" id="ARBA00010982"/>
    </source>
</evidence>
<accession>A0A8H5AY40</accession>
<dbReference type="PROSITE" id="PS00098">
    <property type="entry name" value="THIOLASE_1"/>
    <property type="match status" value="1"/>
</dbReference>
<name>A0A8H5AY40_9AGAR</name>
<proteinExistence type="inferred from homology"/>
<comment type="similarity">
    <text evidence="2">Belongs to the thiolase-like superfamily. Thiolase family.</text>
</comment>
<dbReference type="PANTHER" id="PTHR38045:SF1">
    <property type="entry name" value="HEPARINASE II_III-LIKE PROTEIN"/>
    <property type="match status" value="1"/>
</dbReference>
<dbReference type="InterPro" id="IPR016039">
    <property type="entry name" value="Thiolase-like"/>
</dbReference>
<evidence type="ECO:0000259" key="8">
    <source>
        <dbReference type="Pfam" id="PF02803"/>
    </source>
</evidence>
<dbReference type="PANTHER" id="PTHR38045">
    <property type="entry name" value="CHROMOSOME 1, WHOLE GENOME SHOTGUN SEQUENCE"/>
    <property type="match status" value="1"/>
</dbReference>
<dbReference type="Pfam" id="PF00108">
    <property type="entry name" value="Thiolase_N"/>
    <property type="match status" value="1"/>
</dbReference>
<sequence length="1522" mass="161775">MPVVELVELVEPGAIGDVCVGTVLTPNAAYFARAAMLSAGFPDTVPVQIINRFCSSGLMAVTTVANQVKSGQIEIGLAIGVESMSQNPDNGGPEFSNLISCNAASKDCGERMGWTSENVAAEFNITREEQDAFAASSFQKAEDAQKKGYLVKEIVPFTVFQKEANSDTPITVVVKEDDGIRYGTTAEKLAKIKAAFPQWGNSTTTGGNASQITDGAAAVLVMTRKEAEKRGLPILAKFITTAVSGVAPRIMGIGPAYAIPLALKNAGLELSDVDLFEVQLPFAGHINEAFASQCVYCIKKLEIPFVNEEQVLVTSMCIGTGMGAAGVFLRDYLKGTTMKVVMVVTKSDLTPRTPTQLDGNAMAATYNAINDRQSPYASGNPYYTESTGYITPHPTPKRRTNKWIKFGVPVLVIVIIAAVVGGVVGSRKSNNSKTASSGSKADSSPDSPDASAAASSAASVKLAVGRFATATNTEFMVPVYPSTTNTAAYAAPTFVNSNNAKLAWPEDPFQPPNPSRTTVRTDRPRLFAPQYKWQALPNLIANDPYLKGWNDTIFGNATAYYSLPPVVYHMDGTGATSSGILDNAREIKMRIKAFAYAYRMSNDTKWVDRCWEEVMNAATFGPATDKWNNGHFLDSAEFASAFGIAYDWLNDKWSDAQKSQMRATMIQFALQPGVDVFENGATFGWWSGTDITGNWNCVCNGGLTVGALAILGDDTTGVAQRLLGHTVDNALSVCVNAVSDDGTWAETANYWYFGTTGHAEMASALITATGSDYGLLDKNTNFWKTGLYHMYAYGPTSLFNYGDHGPNKFSTTANSMLLYGAHYNQPAFVLHQREQSDAAEPWSMFWYDPTVSGAFWENTPLDNFFDNSLDQWGSMRSSWTDGNALFLAIKAGLLQKHQTHNDLDVGDFVLDALGTRWAGEFGSADYLSPGYFSNDTQGSERWEYYRKMTEGQNTIMIGKTNQLVTAAPTVNHGTSNTTQGPTTVINLPSDSTAFWTTDMTSAYGSATNVQRGARLLNTRRQVLIQDEITASADVQWRMQTNATISIDEGGTSATLTLDDQTMKVAMLNPPSGAAFTQSAAQRLPSDVTPPEADQPNPGVSVLIIDLPAGTYSLQVLFNPQWPGMAANEFVTPPPLDGVAPVPTLRANSEPDAFLFVNSPSFSPKRSGPTPSIPTNHTAVAMFSSSCKALFPLFVYLSLLVALVECHDASMHARDHAMMNKRLMKKRSPFPAGDPLIDILPPVAGAAGIPSLSASASPSASATSASASASAASASASASASQSATSASASTTASASATDSASVSASASASDASASSSAASSTASVPPQTTAAPSETLNIANGPVAPILSTVTPTFTETKSVDASSTAVSAPFSGAAANDETNTKSTTLTVVIAIAASIGGVAILWTIFRKWKLSSSKKFDQRLNPIDWQPTTGEDDGIPTHRRIPSGSSYHSGSGNGHSSRNNDPLDHDFTAGTNTSPVGGYADMARGPSPPMQEHLTRGPSFNHGYNNNVPIHSQAGYGARY</sequence>
<keyword evidence="6" id="KW-0472">Membrane</keyword>
<evidence type="ECO:0000256" key="5">
    <source>
        <dbReference type="SAM" id="MobiDB-lite"/>
    </source>
</evidence>
<dbReference type="Proteomes" id="UP000567179">
    <property type="component" value="Unassembled WGS sequence"/>
</dbReference>
<keyword evidence="11" id="KW-1185">Reference proteome</keyword>
<dbReference type="InterPro" id="IPR012480">
    <property type="entry name" value="Hepar_II_III_C"/>
</dbReference>
<feature type="region of interest" description="Disordered" evidence="5">
    <location>
        <begin position="1315"/>
        <end position="1337"/>
    </location>
</feature>
<feature type="region of interest" description="Disordered" evidence="5">
    <location>
        <begin position="427"/>
        <end position="452"/>
    </location>
</feature>
<feature type="compositionally biased region" description="Low complexity" evidence="5">
    <location>
        <begin position="1445"/>
        <end position="1459"/>
    </location>
</feature>
<feature type="transmembrane region" description="Helical" evidence="6">
    <location>
        <begin position="1387"/>
        <end position="1407"/>
    </location>
</feature>
<dbReference type="Gene3D" id="3.40.47.10">
    <property type="match status" value="2"/>
</dbReference>
<organism evidence="10 11">
    <name type="scientific">Psilocybe cf. subviscida</name>
    <dbReference type="NCBI Taxonomy" id="2480587"/>
    <lineage>
        <taxon>Eukaryota</taxon>
        <taxon>Fungi</taxon>
        <taxon>Dikarya</taxon>
        <taxon>Basidiomycota</taxon>
        <taxon>Agaricomycotina</taxon>
        <taxon>Agaricomycetes</taxon>
        <taxon>Agaricomycetidae</taxon>
        <taxon>Agaricales</taxon>
        <taxon>Agaricineae</taxon>
        <taxon>Strophariaceae</taxon>
        <taxon>Psilocybe</taxon>
    </lineage>
</organism>
<dbReference type="EMBL" id="JAACJJ010000056">
    <property type="protein sequence ID" value="KAF5313050.1"/>
    <property type="molecule type" value="Genomic_DNA"/>
</dbReference>
<dbReference type="OrthoDB" id="3476529at2759"/>
<dbReference type="InterPro" id="IPR020615">
    <property type="entry name" value="Thiolase_acyl_enz_int_AS"/>
</dbReference>
<evidence type="ECO:0000259" key="7">
    <source>
        <dbReference type="Pfam" id="PF00108"/>
    </source>
</evidence>
<dbReference type="InterPro" id="IPR020616">
    <property type="entry name" value="Thiolase_N"/>
</dbReference>
<feature type="domain" description="Thiolase C-terminal" evidence="8">
    <location>
        <begin position="233"/>
        <end position="326"/>
    </location>
</feature>
<evidence type="ECO:0000259" key="9">
    <source>
        <dbReference type="Pfam" id="PF07940"/>
    </source>
</evidence>
<evidence type="ECO:0000313" key="10">
    <source>
        <dbReference type="EMBL" id="KAF5313050.1"/>
    </source>
</evidence>
<feature type="compositionally biased region" description="Low complexity" evidence="5">
    <location>
        <begin position="432"/>
        <end position="452"/>
    </location>
</feature>
<feature type="transmembrane region" description="Helical" evidence="6">
    <location>
        <begin position="311"/>
        <end position="329"/>
    </location>
</feature>
<protein>
    <recommendedName>
        <fullName evidence="12">Thiolase N-terminal domain-containing protein</fullName>
    </recommendedName>
</protein>
<feature type="transmembrane region" description="Helical" evidence="6">
    <location>
        <begin position="406"/>
        <end position="425"/>
    </location>
</feature>
<dbReference type="Gene3D" id="1.50.10.100">
    <property type="entry name" value="Chondroitin AC/alginate lyase"/>
    <property type="match status" value="1"/>
</dbReference>
<feature type="region of interest" description="Disordered" evidence="5">
    <location>
        <begin position="1422"/>
        <end position="1508"/>
    </location>
</feature>
<keyword evidence="6" id="KW-1133">Transmembrane helix</keyword>
<dbReference type="GO" id="GO:0016747">
    <property type="term" value="F:acyltransferase activity, transferring groups other than amino-acyl groups"/>
    <property type="evidence" value="ECO:0007669"/>
    <property type="project" value="InterPro"/>
</dbReference>
<dbReference type="InterPro" id="IPR020617">
    <property type="entry name" value="Thiolase_C"/>
</dbReference>
<keyword evidence="4" id="KW-0012">Acyltransferase</keyword>
<dbReference type="GO" id="GO:0016829">
    <property type="term" value="F:lyase activity"/>
    <property type="evidence" value="ECO:0007669"/>
    <property type="project" value="InterPro"/>
</dbReference>
<dbReference type="InterPro" id="IPR008929">
    <property type="entry name" value="Chondroitin_lyas"/>
</dbReference>
<dbReference type="Gene3D" id="2.70.98.70">
    <property type="match status" value="1"/>
</dbReference>
<keyword evidence="3" id="KW-0808">Transferase</keyword>
<dbReference type="NCBIfam" id="TIGR01930">
    <property type="entry name" value="AcCoA-C-Actrans"/>
    <property type="match status" value="1"/>
</dbReference>
<dbReference type="InterPro" id="IPR002155">
    <property type="entry name" value="Thiolase"/>
</dbReference>
<dbReference type="Pfam" id="PF02803">
    <property type="entry name" value="Thiolase_C"/>
    <property type="match status" value="1"/>
</dbReference>
<dbReference type="CDD" id="cd00751">
    <property type="entry name" value="thiolase"/>
    <property type="match status" value="1"/>
</dbReference>
<dbReference type="SUPFAM" id="SSF48230">
    <property type="entry name" value="Chondroitin AC/alginate lyase"/>
    <property type="match status" value="1"/>
</dbReference>
<evidence type="ECO:0000256" key="1">
    <source>
        <dbReference type="ARBA" id="ARBA00004196"/>
    </source>
</evidence>
<gene>
    <name evidence="10" type="ORF">D9619_002884</name>
</gene>
<dbReference type="Pfam" id="PF07940">
    <property type="entry name" value="Hepar_II_III_C"/>
    <property type="match status" value="1"/>
</dbReference>
<dbReference type="SUPFAM" id="SSF53901">
    <property type="entry name" value="Thiolase-like"/>
    <property type="match status" value="2"/>
</dbReference>
<feature type="domain" description="Thiolase N-terminal" evidence="7">
    <location>
        <begin position="8"/>
        <end position="224"/>
    </location>
</feature>
<evidence type="ECO:0000313" key="11">
    <source>
        <dbReference type="Proteomes" id="UP000567179"/>
    </source>
</evidence>
<feature type="compositionally biased region" description="Low complexity" evidence="5">
    <location>
        <begin position="1315"/>
        <end position="1333"/>
    </location>
</feature>
<evidence type="ECO:0000256" key="3">
    <source>
        <dbReference type="ARBA" id="ARBA00022679"/>
    </source>
</evidence>